<dbReference type="AlphaFoldDB" id="A0A9P6LCB1"/>
<protein>
    <submittedName>
        <fullName evidence="2">Uncharacterized protein</fullName>
    </submittedName>
</protein>
<feature type="region of interest" description="Disordered" evidence="1">
    <location>
        <begin position="1"/>
        <end position="144"/>
    </location>
</feature>
<sequence length="280" mass="30245">MSPQTVDSGNAPSPGVNRRSSVPKPSGPRPQSHRTSTCDPRPSLLISPMQAVPEPSSLNCQAPTEPDLQPVNEEGGTMTYSFLDMNATSRPPSLMDGPGKPPNPTQPLPHTNHDSLRLLPIIRTSPTPSNRDSDRRPEIRNSKRVSLSAVIRQLPIPKLRLSAELHPHSPGRPQTSRSSRSLRPQTGGASPTESVPMTTSEVSEIRFCSPGEGSESNASQRSARDTPSPSLKVTTMTSPIYQKLFGTQQGEVPPDGVLGKKRPLRRKQLSASAFDIPPRT</sequence>
<evidence type="ECO:0000256" key="1">
    <source>
        <dbReference type="SAM" id="MobiDB-lite"/>
    </source>
</evidence>
<organism evidence="2 3">
    <name type="scientific">Thelephora terrestris</name>
    <dbReference type="NCBI Taxonomy" id="56493"/>
    <lineage>
        <taxon>Eukaryota</taxon>
        <taxon>Fungi</taxon>
        <taxon>Dikarya</taxon>
        <taxon>Basidiomycota</taxon>
        <taxon>Agaricomycotina</taxon>
        <taxon>Agaricomycetes</taxon>
        <taxon>Thelephorales</taxon>
        <taxon>Thelephoraceae</taxon>
        <taxon>Thelephora</taxon>
    </lineage>
</organism>
<reference evidence="2" key="1">
    <citation type="journal article" date="2020" name="Nat. Commun.">
        <title>Large-scale genome sequencing of mycorrhizal fungi provides insights into the early evolution of symbiotic traits.</title>
        <authorList>
            <person name="Miyauchi S."/>
            <person name="Kiss E."/>
            <person name="Kuo A."/>
            <person name="Drula E."/>
            <person name="Kohler A."/>
            <person name="Sanchez-Garcia M."/>
            <person name="Morin E."/>
            <person name="Andreopoulos B."/>
            <person name="Barry K.W."/>
            <person name="Bonito G."/>
            <person name="Buee M."/>
            <person name="Carver A."/>
            <person name="Chen C."/>
            <person name="Cichocki N."/>
            <person name="Clum A."/>
            <person name="Culley D."/>
            <person name="Crous P.W."/>
            <person name="Fauchery L."/>
            <person name="Girlanda M."/>
            <person name="Hayes R.D."/>
            <person name="Keri Z."/>
            <person name="LaButti K."/>
            <person name="Lipzen A."/>
            <person name="Lombard V."/>
            <person name="Magnuson J."/>
            <person name="Maillard F."/>
            <person name="Murat C."/>
            <person name="Nolan M."/>
            <person name="Ohm R.A."/>
            <person name="Pangilinan J."/>
            <person name="Pereira M.F."/>
            <person name="Perotto S."/>
            <person name="Peter M."/>
            <person name="Pfister S."/>
            <person name="Riley R."/>
            <person name="Sitrit Y."/>
            <person name="Stielow J.B."/>
            <person name="Szollosi G."/>
            <person name="Zifcakova L."/>
            <person name="Stursova M."/>
            <person name="Spatafora J.W."/>
            <person name="Tedersoo L."/>
            <person name="Vaario L.M."/>
            <person name="Yamada A."/>
            <person name="Yan M."/>
            <person name="Wang P."/>
            <person name="Xu J."/>
            <person name="Bruns T."/>
            <person name="Baldrian P."/>
            <person name="Vilgalys R."/>
            <person name="Dunand C."/>
            <person name="Henrissat B."/>
            <person name="Grigoriev I.V."/>
            <person name="Hibbett D."/>
            <person name="Nagy L.G."/>
            <person name="Martin F.M."/>
        </authorList>
    </citation>
    <scope>NUCLEOTIDE SEQUENCE</scope>
    <source>
        <strain evidence="2">UH-Tt-Lm1</strain>
    </source>
</reference>
<dbReference type="Proteomes" id="UP000736335">
    <property type="component" value="Unassembled WGS sequence"/>
</dbReference>
<dbReference type="EMBL" id="WIUZ02000001">
    <property type="protein sequence ID" value="KAF9792599.1"/>
    <property type="molecule type" value="Genomic_DNA"/>
</dbReference>
<name>A0A9P6LCB1_9AGAM</name>
<proteinExistence type="predicted"/>
<feature type="compositionally biased region" description="Polar residues" evidence="1">
    <location>
        <begin position="1"/>
        <end position="11"/>
    </location>
</feature>
<keyword evidence="3" id="KW-1185">Reference proteome</keyword>
<feature type="compositionally biased region" description="Polar residues" evidence="1">
    <location>
        <begin position="214"/>
        <end position="250"/>
    </location>
</feature>
<comment type="caution">
    <text evidence="2">The sequence shown here is derived from an EMBL/GenBank/DDBJ whole genome shotgun (WGS) entry which is preliminary data.</text>
</comment>
<feature type="compositionally biased region" description="Basic residues" evidence="1">
    <location>
        <begin position="259"/>
        <end position="268"/>
    </location>
</feature>
<feature type="compositionally biased region" description="Polar residues" evidence="1">
    <location>
        <begin position="172"/>
        <end position="202"/>
    </location>
</feature>
<gene>
    <name evidence="2" type="ORF">BJ322DRAFT_60192</name>
</gene>
<accession>A0A9P6LCB1</accession>
<feature type="region of interest" description="Disordered" evidence="1">
    <location>
        <begin position="160"/>
        <end position="280"/>
    </location>
</feature>
<evidence type="ECO:0000313" key="3">
    <source>
        <dbReference type="Proteomes" id="UP000736335"/>
    </source>
</evidence>
<feature type="compositionally biased region" description="Basic and acidic residues" evidence="1">
    <location>
        <begin position="131"/>
        <end position="141"/>
    </location>
</feature>
<reference evidence="2" key="2">
    <citation type="submission" date="2020-11" db="EMBL/GenBank/DDBJ databases">
        <authorList>
            <consortium name="DOE Joint Genome Institute"/>
            <person name="Kuo A."/>
            <person name="Miyauchi S."/>
            <person name="Kiss E."/>
            <person name="Drula E."/>
            <person name="Kohler A."/>
            <person name="Sanchez-Garcia M."/>
            <person name="Andreopoulos B."/>
            <person name="Barry K.W."/>
            <person name="Bonito G."/>
            <person name="Buee M."/>
            <person name="Carver A."/>
            <person name="Chen C."/>
            <person name="Cichocki N."/>
            <person name="Clum A."/>
            <person name="Culley D."/>
            <person name="Crous P.W."/>
            <person name="Fauchery L."/>
            <person name="Girlanda M."/>
            <person name="Hayes R."/>
            <person name="Keri Z."/>
            <person name="Labutti K."/>
            <person name="Lipzen A."/>
            <person name="Lombard V."/>
            <person name="Magnuson J."/>
            <person name="Maillard F."/>
            <person name="Morin E."/>
            <person name="Murat C."/>
            <person name="Nolan M."/>
            <person name="Ohm R."/>
            <person name="Pangilinan J."/>
            <person name="Pereira M."/>
            <person name="Perotto S."/>
            <person name="Peter M."/>
            <person name="Riley R."/>
            <person name="Sitrit Y."/>
            <person name="Stielow B."/>
            <person name="Szollosi G."/>
            <person name="Zifcakova L."/>
            <person name="Stursova M."/>
            <person name="Spatafora J.W."/>
            <person name="Tedersoo L."/>
            <person name="Vaario L.-M."/>
            <person name="Yamada A."/>
            <person name="Yan M."/>
            <person name="Wang P."/>
            <person name="Xu J."/>
            <person name="Bruns T."/>
            <person name="Baldrian P."/>
            <person name="Vilgalys R."/>
            <person name="Henrissat B."/>
            <person name="Grigoriev I.V."/>
            <person name="Hibbett D."/>
            <person name="Nagy L.G."/>
            <person name="Martin F.M."/>
        </authorList>
    </citation>
    <scope>NUCLEOTIDE SEQUENCE</scope>
    <source>
        <strain evidence="2">UH-Tt-Lm1</strain>
    </source>
</reference>
<evidence type="ECO:0000313" key="2">
    <source>
        <dbReference type="EMBL" id="KAF9792599.1"/>
    </source>
</evidence>